<dbReference type="RefSeq" id="WP_163463723.1">
    <property type="nucleotide sequence ID" value="NZ_JAAAMG010000010.1"/>
</dbReference>
<dbReference type="AlphaFoldDB" id="A0A6N9T2D4"/>
<dbReference type="GO" id="GO:0006171">
    <property type="term" value="P:cAMP biosynthetic process"/>
    <property type="evidence" value="ECO:0007669"/>
    <property type="project" value="TreeGrafter"/>
</dbReference>
<dbReference type="Pfam" id="PF05226">
    <property type="entry name" value="CHASE2"/>
    <property type="match status" value="1"/>
</dbReference>
<dbReference type="GO" id="GO:0035556">
    <property type="term" value="P:intracellular signal transduction"/>
    <property type="evidence" value="ECO:0007669"/>
    <property type="project" value="InterPro"/>
</dbReference>
<evidence type="ECO:0000313" key="3">
    <source>
        <dbReference type="EMBL" id="NDW05470.1"/>
    </source>
</evidence>
<sequence length="590" mass="61124">MILALGWSGFLARMHLQGTGSVVDRIEAAALDWRVIAAGPLAPPDGIAIVAIDDATVAAEAGYPLARDRLARIVDTIAASGAKAIAIDMLFAKGAAADPKDAALAEALARLPSVIAAAASFDKSLSSLVPVAKDVLAPAAVFAASAKVGLVNVATDAGGTPRQMPLVVVTPTGPQPSIVLTAAGLGVEIPPSLAGDTLQLGETTRRLDIGWHLPIRFYGPTGAITTVSASGLLGGEADERLDGRLVFLGVTATAIGDNFATPFDPQMPGVEVLATAAANLVDGTQLIRDGAVRRIDAVAAVSLTLLSVAAVALLPLPIALVASLGALVAWLGATFLAITSGYWLAAILPIVAVVPPAALAALLRLRRDRQISRRLAAAEAALRRFQPQALAEHIARNPDYLTVPEERDVAVLFVDLAGFTGMSERLGAARSRDLLKEFHSLVVEELLPRGGVVLSFMGDGAMVVFGLPEPSPQDATNAVRASLGVIAAVRRWIAESRTETALQGVRLGAHYGPVVLSRLGHDDAQHITATGDSVNVASRLMEVGKAQHADIVISAALWDVADTAGVELPARWEVVPIRGRGEAMKVALWS</sequence>
<dbReference type="Gene3D" id="3.30.70.1230">
    <property type="entry name" value="Nucleotide cyclase"/>
    <property type="match status" value="1"/>
</dbReference>
<keyword evidence="1" id="KW-0812">Transmembrane</keyword>
<reference evidence="3 4" key="1">
    <citation type="submission" date="2020-01" db="EMBL/GenBank/DDBJ databases">
        <title>Jiella pacifica sp. nov.</title>
        <authorList>
            <person name="Xue Z."/>
            <person name="Zhu S."/>
            <person name="Chen J."/>
            <person name="Yang J."/>
        </authorList>
    </citation>
    <scope>NUCLEOTIDE SEQUENCE [LARGE SCALE GENOMIC DNA]</scope>
    <source>
        <strain evidence="3 4">40Bstr34</strain>
    </source>
</reference>
<dbReference type="Pfam" id="PF00211">
    <property type="entry name" value="Guanylate_cyc"/>
    <property type="match status" value="1"/>
</dbReference>
<dbReference type="InterPro" id="IPR007890">
    <property type="entry name" value="CHASE2"/>
</dbReference>
<dbReference type="PANTHER" id="PTHR43081">
    <property type="entry name" value="ADENYLATE CYCLASE, TERMINAL-DIFFERENTIATION SPECIFIC-RELATED"/>
    <property type="match status" value="1"/>
</dbReference>
<dbReference type="GO" id="GO:0004016">
    <property type="term" value="F:adenylate cyclase activity"/>
    <property type="evidence" value="ECO:0007669"/>
    <property type="project" value="UniProtKB-ARBA"/>
</dbReference>
<feature type="domain" description="Guanylate cyclase" evidence="2">
    <location>
        <begin position="410"/>
        <end position="541"/>
    </location>
</feature>
<dbReference type="EMBL" id="JAAAMG010000010">
    <property type="protein sequence ID" value="NDW05470.1"/>
    <property type="molecule type" value="Genomic_DNA"/>
</dbReference>
<evidence type="ECO:0000313" key="4">
    <source>
        <dbReference type="Proteomes" id="UP000469011"/>
    </source>
</evidence>
<keyword evidence="4" id="KW-1185">Reference proteome</keyword>
<dbReference type="SMART" id="SM01080">
    <property type="entry name" value="CHASE2"/>
    <property type="match status" value="1"/>
</dbReference>
<feature type="transmembrane region" description="Helical" evidence="1">
    <location>
        <begin position="297"/>
        <end position="330"/>
    </location>
</feature>
<accession>A0A6N9T2D4</accession>
<dbReference type="SMART" id="SM00044">
    <property type="entry name" value="CYCc"/>
    <property type="match status" value="1"/>
</dbReference>
<dbReference type="InterPro" id="IPR050697">
    <property type="entry name" value="Adenylyl/Guanylyl_Cyclase_3/4"/>
</dbReference>
<protein>
    <submittedName>
        <fullName evidence="3">CHASE2 domain-containing protein</fullName>
    </submittedName>
</protein>
<gene>
    <name evidence="3" type="ORF">GTK09_13655</name>
</gene>
<dbReference type="InterPro" id="IPR001054">
    <property type="entry name" value="A/G_cyclase"/>
</dbReference>
<dbReference type="Proteomes" id="UP000469011">
    <property type="component" value="Unassembled WGS sequence"/>
</dbReference>
<organism evidence="3 4">
    <name type="scientific">Jiella pacifica</name>
    <dbReference type="NCBI Taxonomy" id="2696469"/>
    <lineage>
        <taxon>Bacteria</taxon>
        <taxon>Pseudomonadati</taxon>
        <taxon>Pseudomonadota</taxon>
        <taxon>Alphaproteobacteria</taxon>
        <taxon>Hyphomicrobiales</taxon>
        <taxon>Aurantimonadaceae</taxon>
        <taxon>Jiella</taxon>
    </lineage>
</organism>
<keyword evidence="1" id="KW-0472">Membrane</keyword>
<keyword evidence="1" id="KW-1133">Transmembrane helix</keyword>
<comment type="caution">
    <text evidence="3">The sequence shown here is derived from an EMBL/GenBank/DDBJ whole genome shotgun (WGS) entry which is preliminary data.</text>
</comment>
<dbReference type="PANTHER" id="PTHR43081:SF20">
    <property type="entry name" value="TWO-COMPONENT RESPONSE REGULATOR"/>
    <property type="match status" value="1"/>
</dbReference>
<evidence type="ECO:0000256" key="1">
    <source>
        <dbReference type="SAM" id="Phobius"/>
    </source>
</evidence>
<dbReference type="InterPro" id="IPR029787">
    <property type="entry name" value="Nucleotide_cyclase"/>
</dbReference>
<name>A0A6N9T2D4_9HYPH</name>
<dbReference type="SUPFAM" id="SSF55073">
    <property type="entry name" value="Nucleotide cyclase"/>
    <property type="match status" value="1"/>
</dbReference>
<dbReference type="PROSITE" id="PS50125">
    <property type="entry name" value="GUANYLATE_CYCLASE_2"/>
    <property type="match status" value="1"/>
</dbReference>
<feature type="transmembrane region" description="Helical" evidence="1">
    <location>
        <begin position="342"/>
        <end position="365"/>
    </location>
</feature>
<dbReference type="CDD" id="cd07302">
    <property type="entry name" value="CHD"/>
    <property type="match status" value="1"/>
</dbReference>
<evidence type="ECO:0000259" key="2">
    <source>
        <dbReference type="PROSITE" id="PS50125"/>
    </source>
</evidence>
<proteinExistence type="predicted"/>